<keyword evidence="3" id="KW-1185">Reference proteome</keyword>
<name>A0AAE3DTY2_9FIRM</name>
<dbReference type="AlphaFoldDB" id="A0AAE3DTY2"/>
<dbReference type="CDD" id="cd00371">
    <property type="entry name" value="HMA"/>
    <property type="match status" value="1"/>
</dbReference>
<dbReference type="GO" id="GO:0046872">
    <property type="term" value="F:metal ion binding"/>
    <property type="evidence" value="ECO:0007669"/>
    <property type="project" value="InterPro"/>
</dbReference>
<sequence>MQEITVGVDGMMCGMCESHVNDAVRAAFPTVKKVSSSHGAGKTVIVIEEDIPDEKIREVIDKTGYTVTGITRNPYEKKGFFSRLKKD</sequence>
<dbReference type="SUPFAM" id="SSF55008">
    <property type="entry name" value="HMA, heavy metal-associated domain"/>
    <property type="match status" value="1"/>
</dbReference>
<proteinExistence type="predicted"/>
<gene>
    <name evidence="2" type="ORF">LKD71_11595</name>
</gene>
<dbReference type="Proteomes" id="UP001197875">
    <property type="component" value="Unassembled WGS sequence"/>
</dbReference>
<organism evidence="2 3">
    <name type="scientific">Fusicatenibacter faecihominis</name>
    <dbReference type="NCBI Taxonomy" id="2881276"/>
    <lineage>
        <taxon>Bacteria</taxon>
        <taxon>Bacillati</taxon>
        <taxon>Bacillota</taxon>
        <taxon>Clostridia</taxon>
        <taxon>Lachnospirales</taxon>
        <taxon>Lachnospiraceae</taxon>
        <taxon>Fusicatenibacter</taxon>
    </lineage>
</organism>
<evidence type="ECO:0000313" key="2">
    <source>
        <dbReference type="EMBL" id="MCC2190442.1"/>
    </source>
</evidence>
<evidence type="ECO:0000259" key="1">
    <source>
        <dbReference type="Pfam" id="PF00403"/>
    </source>
</evidence>
<feature type="domain" description="HMA" evidence="1">
    <location>
        <begin position="6"/>
        <end position="66"/>
    </location>
</feature>
<evidence type="ECO:0000313" key="3">
    <source>
        <dbReference type="Proteomes" id="UP001197875"/>
    </source>
</evidence>
<comment type="caution">
    <text evidence="2">The sequence shown here is derived from an EMBL/GenBank/DDBJ whole genome shotgun (WGS) entry which is preliminary data.</text>
</comment>
<dbReference type="EMBL" id="JAJEPR010000020">
    <property type="protein sequence ID" value="MCC2190442.1"/>
    <property type="molecule type" value="Genomic_DNA"/>
</dbReference>
<protein>
    <submittedName>
        <fullName evidence="2">Cation transporter</fullName>
    </submittedName>
</protein>
<dbReference type="InterPro" id="IPR006121">
    <property type="entry name" value="HMA_dom"/>
</dbReference>
<accession>A0AAE3DTY2</accession>
<dbReference type="InterPro" id="IPR036163">
    <property type="entry name" value="HMA_dom_sf"/>
</dbReference>
<dbReference type="RefSeq" id="WP_227615535.1">
    <property type="nucleotide sequence ID" value="NZ_JAJEPR010000020.1"/>
</dbReference>
<dbReference type="Gene3D" id="3.30.70.100">
    <property type="match status" value="1"/>
</dbReference>
<reference evidence="2 3" key="1">
    <citation type="submission" date="2021-10" db="EMBL/GenBank/DDBJ databases">
        <title>Anaerobic single-cell dispensing facilitates the cultivation of human gut bacteria.</title>
        <authorList>
            <person name="Afrizal A."/>
        </authorList>
    </citation>
    <scope>NUCLEOTIDE SEQUENCE [LARGE SCALE GENOMIC DNA]</scope>
    <source>
        <strain evidence="2 3">CLA-AA-H277</strain>
    </source>
</reference>
<dbReference type="Pfam" id="PF00403">
    <property type="entry name" value="HMA"/>
    <property type="match status" value="1"/>
</dbReference>